<feature type="region of interest" description="Disordered" evidence="1">
    <location>
        <begin position="610"/>
        <end position="642"/>
    </location>
</feature>
<evidence type="ECO:0000256" key="1">
    <source>
        <dbReference type="SAM" id="MobiDB-lite"/>
    </source>
</evidence>
<feature type="region of interest" description="Disordered" evidence="1">
    <location>
        <begin position="518"/>
        <end position="555"/>
    </location>
</feature>
<dbReference type="Proteomes" id="UP001591681">
    <property type="component" value="Unassembled WGS sequence"/>
</dbReference>
<feature type="compositionally biased region" description="Basic and acidic residues" evidence="1">
    <location>
        <begin position="295"/>
        <end position="316"/>
    </location>
</feature>
<feature type="region of interest" description="Disordered" evidence="1">
    <location>
        <begin position="436"/>
        <end position="456"/>
    </location>
</feature>
<accession>A0ABD1JVZ7</accession>
<feature type="region of interest" description="Disordered" evidence="1">
    <location>
        <begin position="28"/>
        <end position="47"/>
    </location>
</feature>
<feature type="region of interest" description="Disordered" evidence="1">
    <location>
        <begin position="269"/>
        <end position="323"/>
    </location>
</feature>
<gene>
    <name evidence="2" type="ORF">ACEWY4_013310</name>
</gene>
<organism evidence="2 3">
    <name type="scientific">Coilia grayii</name>
    <name type="common">Gray's grenadier anchovy</name>
    <dbReference type="NCBI Taxonomy" id="363190"/>
    <lineage>
        <taxon>Eukaryota</taxon>
        <taxon>Metazoa</taxon>
        <taxon>Chordata</taxon>
        <taxon>Craniata</taxon>
        <taxon>Vertebrata</taxon>
        <taxon>Euteleostomi</taxon>
        <taxon>Actinopterygii</taxon>
        <taxon>Neopterygii</taxon>
        <taxon>Teleostei</taxon>
        <taxon>Clupei</taxon>
        <taxon>Clupeiformes</taxon>
        <taxon>Clupeoidei</taxon>
        <taxon>Engraulidae</taxon>
        <taxon>Coilinae</taxon>
        <taxon>Coilia</taxon>
    </lineage>
</organism>
<feature type="compositionally biased region" description="Gly residues" evidence="1">
    <location>
        <begin position="282"/>
        <end position="291"/>
    </location>
</feature>
<protein>
    <submittedName>
        <fullName evidence="2">Uncharacterized protein</fullName>
    </submittedName>
</protein>
<evidence type="ECO:0000313" key="3">
    <source>
        <dbReference type="Proteomes" id="UP001591681"/>
    </source>
</evidence>
<proteinExistence type="predicted"/>
<comment type="caution">
    <text evidence="2">The sequence shown here is derived from an EMBL/GenBank/DDBJ whole genome shotgun (WGS) entry which is preliminary data.</text>
</comment>
<evidence type="ECO:0000313" key="2">
    <source>
        <dbReference type="EMBL" id="KAL2091047.1"/>
    </source>
</evidence>
<reference evidence="2 3" key="1">
    <citation type="submission" date="2024-09" db="EMBL/GenBank/DDBJ databases">
        <title>A chromosome-level genome assembly of Gray's grenadier anchovy, Coilia grayii.</title>
        <authorList>
            <person name="Fu Z."/>
        </authorList>
    </citation>
    <scope>NUCLEOTIDE SEQUENCE [LARGE SCALE GENOMIC DNA]</scope>
    <source>
        <strain evidence="2">G4</strain>
        <tissue evidence="2">Muscle</tissue>
    </source>
</reference>
<keyword evidence="3" id="KW-1185">Reference proteome</keyword>
<dbReference type="AlphaFoldDB" id="A0ABD1JVZ7"/>
<name>A0ABD1JVZ7_9TELE</name>
<dbReference type="EMBL" id="JBHFQA010000011">
    <property type="protein sequence ID" value="KAL2091047.1"/>
    <property type="molecule type" value="Genomic_DNA"/>
</dbReference>
<feature type="region of interest" description="Disordered" evidence="1">
    <location>
        <begin position="473"/>
        <end position="497"/>
    </location>
</feature>
<sequence length="642" mass="70012">MSLDNTAPNHIMPEAIEGADNEKVTSMETKEATGNAPKKFKNAAGVPVKKRQHRFSSDIVFTGKNGSIQTMPSLQKKLAETTECLVGLQYVWEYRSPSKAVPPHYQCRLCKVAKLQSEILPHIKGWKHAFRYLKQHHPAKLTCEEEEAMKDLAVRKTVREVAKDVEKEEGQGKIRVVLKEPSEVPAFQGMNSAKAKPFMNPGGGGGLPVGLALGPRPGLYGYGEFPSGGGMPDFGMRDMRDMQDMRDARGMRDLPMSPPGADMGMRRFSDGGPSPRRASDGFGMGGPGEGLGRPFMDDFRRGGQSNDLRDLNDTMRRGGLPGAEGNSIPATLLKYLDSFRIENESDAQIVLKVTQKLTDALMEYRLRNFSPLPHEMSESGRYDSGRSESDYGDEELARLHRCPSPCELAEFRHWPSPYGQAFPMDDDDGLCLPPGRAHSPPDEASGVSGVGSSLEPKRQCHRRLPMVRVPYEGVPTTRGRNIGHGSPVHPVTRSPSPPSECNMDFYFSLRADGLLDKRDDGGALRRGHLEPAEKQQPLVTEPLGPDPVGPDAIGPNLLGPGLPLHGPLPLQPFLAGLAPLKGLAGPWTFDRMAGVRGELKTLCLCGSSSSQNKSASLGPMNFNNSNSDRYSSSMGGPSRYFN</sequence>
<feature type="region of interest" description="Disordered" evidence="1">
    <location>
        <begin position="1"/>
        <end position="22"/>
    </location>
</feature>
<feature type="compositionally biased region" description="Basic and acidic residues" evidence="1">
    <location>
        <begin position="518"/>
        <end position="533"/>
    </location>
</feature>